<accession>A0A9W9VRU0</accession>
<reference evidence="2" key="2">
    <citation type="journal article" date="2023" name="IMA Fungus">
        <title>Comparative genomic study of the Penicillium genus elucidates a diverse pangenome and 15 lateral gene transfer events.</title>
        <authorList>
            <person name="Petersen C."/>
            <person name="Sorensen T."/>
            <person name="Nielsen M.R."/>
            <person name="Sondergaard T.E."/>
            <person name="Sorensen J.L."/>
            <person name="Fitzpatrick D.A."/>
            <person name="Frisvad J.C."/>
            <person name="Nielsen K.L."/>
        </authorList>
    </citation>
    <scope>NUCLEOTIDE SEQUENCE</scope>
    <source>
        <strain evidence="2">IBT 29677</strain>
    </source>
</reference>
<gene>
    <name evidence="2" type="ORF">N7509_010742</name>
</gene>
<dbReference type="OrthoDB" id="4523240at2759"/>
<name>A0A9W9VRU0_9EURO</name>
<dbReference type="Proteomes" id="UP001147747">
    <property type="component" value="Unassembled WGS sequence"/>
</dbReference>
<proteinExistence type="predicted"/>
<feature type="chain" id="PRO_5040744498" evidence="1">
    <location>
        <begin position="19"/>
        <end position="85"/>
    </location>
</feature>
<keyword evidence="1" id="KW-0732">Signal</keyword>
<evidence type="ECO:0000256" key="1">
    <source>
        <dbReference type="SAM" id="SignalP"/>
    </source>
</evidence>
<protein>
    <submittedName>
        <fullName evidence="2">Uncharacterized protein</fullName>
    </submittedName>
</protein>
<sequence>MKFLGGFTTLLLPLGALASTGYFCENTPHVGAVAPTYNCGKQCGLDSYNTQFSTYHCWVDGDGVKSCFKKCCKDAGREVGTISGL</sequence>
<comment type="caution">
    <text evidence="2">The sequence shown here is derived from an EMBL/GenBank/DDBJ whole genome shotgun (WGS) entry which is preliminary data.</text>
</comment>
<feature type="signal peptide" evidence="1">
    <location>
        <begin position="1"/>
        <end position="18"/>
    </location>
</feature>
<dbReference type="RefSeq" id="XP_056485999.1">
    <property type="nucleotide sequence ID" value="XM_056635379.1"/>
</dbReference>
<reference evidence="2" key="1">
    <citation type="submission" date="2022-12" db="EMBL/GenBank/DDBJ databases">
        <authorList>
            <person name="Petersen C."/>
        </authorList>
    </citation>
    <scope>NUCLEOTIDE SEQUENCE</scope>
    <source>
        <strain evidence="2">IBT 29677</strain>
    </source>
</reference>
<evidence type="ECO:0000313" key="2">
    <source>
        <dbReference type="EMBL" id="KAJ5388201.1"/>
    </source>
</evidence>
<keyword evidence="3" id="KW-1185">Reference proteome</keyword>
<dbReference type="AlphaFoldDB" id="A0A9W9VRU0"/>
<organism evidence="2 3">
    <name type="scientific">Penicillium cosmopolitanum</name>
    <dbReference type="NCBI Taxonomy" id="1131564"/>
    <lineage>
        <taxon>Eukaryota</taxon>
        <taxon>Fungi</taxon>
        <taxon>Dikarya</taxon>
        <taxon>Ascomycota</taxon>
        <taxon>Pezizomycotina</taxon>
        <taxon>Eurotiomycetes</taxon>
        <taxon>Eurotiomycetidae</taxon>
        <taxon>Eurotiales</taxon>
        <taxon>Aspergillaceae</taxon>
        <taxon>Penicillium</taxon>
    </lineage>
</organism>
<dbReference type="EMBL" id="JAPZBU010000009">
    <property type="protein sequence ID" value="KAJ5388201.1"/>
    <property type="molecule type" value="Genomic_DNA"/>
</dbReference>
<evidence type="ECO:0000313" key="3">
    <source>
        <dbReference type="Proteomes" id="UP001147747"/>
    </source>
</evidence>
<dbReference type="GeneID" id="81374359"/>